<gene>
    <name evidence="1" type="ORF">KZJ38_16545</name>
</gene>
<organism evidence="1 2">
    <name type="scientific">Paraburkholderia edwinii</name>
    <dbReference type="NCBI Taxonomy" id="2861782"/>
    <lineage>
        <taxon>Bacteria</taxon>
        <taxon>Pseudomonadati</taxon>
        <taxon>Pseudomonadota</taxon>
        <taxon>Betaproteobacteria</taxon>
        <taxon>Burkholderiales</taxon>
        <taxon>Burkholderiaceae</taxon>
        <taxon>Paraburkholderia</taxon>
    </lineage>
</organism>
<protein>
    <submittedName>
        <fullName evidence="1">Uncharacterized protein</fullName>
    </submittedName>
</protein>
<dbReference type="EMBL" id="CP080095">
    <property type="protein sequence ID" value="QYD67908.1"/>
    <property type="molecule type" value="Genomic_DNA"/>
</dbReference>
<dbReference type="Proteomes" id="UP000826462">
    <property type="component" value="Chromosome 1"/>
</dbReference>
<proteinExistence type="predicted"/>
<evidence type="ECO:0000313" key="1">
    <source>
        <dbReference type="EMBL" id="QYD67908.1"/>
    </source>
</evidence>
<accession>A0ABX8UGH5</accession>
<sequence length="296" mass="33096">MNMRVSVSVNASNTAHGICLRDAFRHLNRRAARHEPTSRRVQTFHIVAAGRQSWCETNQARSEAGPSGEAFIKLFCQNRVARDSDTAHKDGQNAVIEMMVICTTDEYRILPVPLKVQSATRTAAINRVCRFYIACRQHLPSRPQLFRSDILASMRGERAVGEGVCPSLGEAQGFFRPREIQWLGKAGNDIRWNEMAFPMKEPGNVIASIHSIEGHGLGLRDAHKDPEPAIWLQIVVLHVSSSKSGGGHQTYAIEAPQGTMDERSVNGRPVKFRFRWADLASAQSATRFTFTWSRQC</sequence>
<name>A0ABX8UGH5_9BURK</name>
<dbReference type="RefSeq" id="WP_219797256.1">
    <property type="nucleotide sequence ID" value="NZ_CP080095.1"/>
</dbReference>
<reference evidence="1 2" key="1">
    <citation type="submission" date="2021-07" db="EMBL/GenBank/DDBJ databases">
        <title>Paraburkholderia edwinii protects Aspergillus sp. from phenazines by acting as a toxin sponge.</title>
        <authorList>
            <person name="Dahlstrom K.M."/>
            <person name="Newman D.K."/>
        </authorList>
    </citation>
    <scope>NUCLEOTIDE SEQUENCE [LARGE SCALE GENOMIC DNA]</scope>
    <source>
        <strain evidence="1 2">Pe01</strain>
    </source>
</reference>
<keyword evidence="2" id="KW-1185">Reference proteome</keyword>
<evidence type="ECO:0000313" key="2">
    <source>
        <dbReference type="Proteomes" id="UP000826462"/>
    </source>
</evidence>